<accession>A0ACC2TIG8</accession>
<name>A0ACC2TIG8_9FUNG</name>
<reference evidence="1" key="1">
    <citation type="submission" date="2022-04" db="EMBL/GenBank/DDBJ databases">
        <title>Genome of the entomopathogenic fungus Entomophthora muscae.</title>
        <authorList>
            <person name="Elya C."/>
            <person name="Lovett B.R."/>
            <person name="Lee E."/>
            <person name="Macias A.M."/>
            <person name="Hajek A.E."/>
            <person name="De Bivort B.L."/>
            <person name="Kasson M.T."/>
            <person name="De Fine Licht H.H."/>
            <person name="Stajich J.E."/>
        </authorList>
    </citation>
    <scope>NUCLEOTIDE SEQUENCE</scope>
    <source>
        <strain evidence="1">Berkeley</strain>
    </source>
</reference>
<dbReference type="EMBL" id="QTSX02002865">
    <property type="protein sequence ID" value="KAJ9074256.1"/>
    <property type="molecule type" value="Genomic_DNA"/>
</dbReference>
<gene>
    <name evidence="1" type="ORF">DSO57_1008242</name>
</gene>
<evidence type="ECO:0000313" key="1">
    <source>
        <dbReference type="EMBL" id="KAJ9074256.1"/>
    </source>
</evidence>
<sequence length="134" mass="15502">MTTPSSWSLATIQDTLGDWWTGTPQTGTPSNKTSWKNYAERHCTYDHTPSEESDPNRRVKKLTWSYKEHHLHAPSDIPFDTPATHLVYYNTLKLYVMRNVNLDQVTNLQSLYCEAEKAEQTSNAFHKVQTGKRE</sequence>
<organism evidence="1 2">
    <name type="scientific">Entomophthora muscae</name>
    <dbReference type="NCBI Taxonomy" id="34485"/>
    <lineage>
        <taxon>Eukaryota</taxon>
        <taxon>Fungi</taxon>
        <taxon>Fungi incertae sedis</taxon>
        <taxon>Zoopagomycota</taxon>
        <taxon>Entomophthoromycotina</taxon>
        <taxon>Entomophthoromycetes</taxon>
        <taxon>Entomophthorales</taxon>
        <taxon>Entomophthoraceae</taxon>
        <taxon>Entomophthora</taxon>
    </lineage>
</organism>
<dbReference type="Proteomes" id="UP001165960">
    <property type="component" value="Unassembled WGS sequence"/>
</dbReference>
<proteinExistence type="predicted"/>
<comment type="caution">
    <text evidence="1">The sequence shown here is derived from an EMBL/GenBank/DDBJ whole genome shotgun (WGS) entry which is preliminary data.</text>
</comment>
<keyword evidence="2" id="KW-1185">Reference proteome</keyword>
<protein>
    <submittedName>
        <fullName evidence="1">Uncharacterized protein</fullName>
    </submittedName>
</protein>
<evidence type="ECO:0000313" key="2">
    <source>
        <dbReference type="Proteomes" id="UP001165960"/>
    </source>
</evidence>